<evidence type="ECO:0000313" key="3">
    <source>
        <dbReference type="Proteomes" id="UP000759537"/>
    </source>
</evidence>
<gene>
    <name evidence="2" type="ORF">DFH94DRAFT_694321</name>
</gene>
<keyword evidence="3" id="KW-1185">Reference proteome</keyword>
<name>A0A9P5T752_9AGAM</name>
<protein>
    <submittedName>
        <fullName evidence="2">Uncharacterized protein</fullName>
    </submittedName>
</protein>
<accession>A0A9P5T752</accession>
<reference evidence="2" key="1">
    <citation type="submission" date="2019-10" db="EMBL/GenBank/DDBJ databases">
        <authorList>
            <consortium name="DOE Joint Genome Institute"/>
            <person name="Kuo A."/>
            <person name="Miyauchi S."/>
            <person name="Kiss E."/>
            <person name="Drula E."/>
            <person name="Kohler A."/>
            <person name="Sanchez-Garcia M."/>
            <person name="Andreopoulos B."/>
            <person name="Barry K.W."/>
            <person name="Bonito G."/>
            <person name="Buee M."/>
            <person name="Carver A."/>
            <person name="Chen C."/>
            <person name="Cichocki N."/>
            <person name="Clum A."/>
            <person name="Culley D."/>
            <person name="Crous P.W."/>
            <person name="Fauchery L."/>
            <person name="Girlanda M."/>
            <person name="Hayes R."/>
            <person name="Keri Z."/>
            <person name="LaButti K."/>
            <person name="Lipzen A."/>
            <person name="Lombard V."/>
            <person name="Magnuson J."/>
            <person name="Maillard F."/>
            <person name="Morin E."/>
            <person name="Murat C."/>
            <person name="Nolan M."/>
            <person name="Ohm R."/>
            <person name="Pangilinan J."/>
            <person name="Pereira M."/>
            <person name="Perotto S."/>
            <person name="Peter M."/>
            <person name="Riley R."/>
            <person name="Sitrit Y."/>
            <person name="Stielow B."/>
            <person name="Szollosi G."/>
            <person name="Zifcakova L."/>
            <person name="Stursova M."/>
            <person name="Spatafora J.W."/>
            <person name="Tedersoo L."/>
            <person name="Vaario L.-M."/>
            <person name="Yamada A."/>
            <person name="Yan M."/>
            <person name="Wang P."/>
            <person name="Xu J."/>
            <person name="Bruns T."/>
            <person name="Baldrian P."/>
            <person name="Vilgalys R."/>
            <person name="Henrissat B."/>
            <person name="Grigoriev I.V."/>
            <person name="Hibbett D."/>
            <person name="Nagy L.G."/>
            <person name="Martin F.M."/>
        </authorList>
    </citation>
    <scope>NUCLEOTIDE SEQUENCE</scope>
    <source>
        <strain evidence="2">Prilba</strain>
    </source>
</reference>
<dbReference type="EMBL" id="WHVB01000012">
    <property type="protein sequence ID" value="KAF8478130.1"/>
    <property type="molecule type" value="Genomic_DNA"/>
</dbReference>
<comment type="caution">
    <text evidence="2">The sequence shown here is derived from an EMBL/GenBank/DDBJ whole genome shotgun (WGS) entry which is preliminary data.</text>
</comment>
<organism evidence="2 3">
    <name type="scientific">Russula ochroleuca</name>
    <dbReference type="NCBI Taxonomy" id="152965"/>
    <lineage>
        <taxon>Eukaryota</taxon>
        <taxon>Fungi</taxon>
        <taxon>Dikarya</taxon>
        <taxon>Basidiomycota</taxon>
        <taxon>Agaricomycotina</taxon>
        <taxon>Agaricomycetes</taxon>
        <taxon>Russulales</taxon>
        <taxon>Russulaceae</taxon>
        <taxon>Russula</taxon>
    </lineage>
</organism>
<evidence type="ECO:0000313" key="2">
    <source>
        <dbReference type="EMBL" id="KAF8478130.1"/>
    </source>
</evidence>
<sequence length="108" mass="11496">MPSPTPPAPSMHTLSPTPLPAPSTTMPSPTPSSSPLPLLFALTLNICPLAPLLQSPRPCLCPQPQHFAHSFGAHSFVLCHTFDALTLALGSFTFALDAHAQQPRHIEK</sequence>
<feature type="region of interest" description="Disordered" evidence="1">
    <location>
        <begin position="1"/>
        <end position="34"/>
    </location>
</feature>
<reference evidence="2" key="2">
    <citation type="journal article" date="2020" name="Nat. Commun.">
        <title>Large-scale genome sequencing of mycorrhizal fungi provides insights into the early evolution of symbiotic traits.</title>
        <authorList>
            <person name="Miyauchi S."/>
            <person name="Kiss E."/>
            <person name="Kuo A."/>
            <person name="Drula E."/>
            <person name="Kohler A."/>
            <person name="Sanchez-Garcia M."/>
            <person name="Morin E."/>
            <person name="Andreopoulos B."/>
            <person name="Barry K.W."/>
            <person name="Bonito G."/>
            <person name="Buee M."/>
            <person name="Carver A."/>
            <person name="Chen C."/>
            <person name="Cichocki N."/>
            <person name="Clum A."/>
            <person name="Culley D."/>
            <person name="Crous P.W."/>
            <person name="Fauchery L."/>
            <person name="Girlanda M."/>
            <person name="Hayes R.D."/>
            <person name="Keri Z."/>
            <person name="LaButti K."/>
            <person name="Lipzen A."/>
            <person name="Lombard V."/>
            <person name="Magnuson J."/>
            <person name="Maillard F."/>
            <person name="Murat C."/>
            <person name="Nolan M."/>
            <person name="Ohm R.A."/>
            <person name="Pangilinan J."/>
            <person name="Pereira M.F."/>
            <person name="Perotto S."/>
            <person name="Peter M."/>
            <person name="Pfister S."/>
            <person name="Riley R."/>
            <person name="Sitrit Y."/>
            <person name="Stielow J.B."/>
            <person name="Szollosi G."/>
            <person name="Zifcakova L."/>
            <person name="Stursova M."/>
            <person name="Spatafora J.W."/>
            <person name="Tedersoo L."/>
            <person name="Vaario L.M."/>
            <person name="Yamada A."/>
            <person name="Yan M."/>
            <person name="Wang P."/>
            <person name="Xu J."/>
            <person name="Bruns T."/>
            <person name="Baldrian P."/>
            <person name="Vilgalys R."/>
            <person name="Dunand C."/>
            <person name="Henrissat B."/>
            <person name="Grigoriev I.V."/>
            <person name="Hibbett D."/>
            <person name="Nagy L.G."/>
            <person name="Martin F.M."/>
        </authorList>
    </citation>
    <scope>NUCLEOTIDE SEQUENCE</scope>
    <source>
        <strain evidence="2">Prilba</strain>
    </source>
</reference>
<evidence type="ECO:0000256" key="1">
    <source>
        <dbReference type="SAM" id="MobiDB-lite"/>
    </source>
</evidence>
<dbReference type="Proteomes" id="UP000759537">
    <property type="component" value="Unassembled WGS sequence"/>
</dbReference>
<proteinExistence type="predicted"/>
<dbReference type="AlphaFoldDB" id="A0A9P5T752"/>